<dbReference type="InterPro" id="IPR000432">
    <property type="entry name" value="DNA_mismatch_repair_MutS_C"/>
</dbReference>
<feature type="domain" description="DNA mismatch repair proteins mutS family" evidence="7">
    <location>
        <begin position="572"/>
        <end position="815"/>
    </location>
</feature>
<name>A0A7G2CGC0_9TRYP</name>
<dbReference type="OrthoDB" id="29596at2759"/>
<dbReference type="PANTHER" id="PTHR11361">
    <property type="entry name" value="DNA MISMATCH REPAIR PROTEIN MUTS FAMILY MEMBER"/>
    <property type="match status" value="1"/>
</dbReference>
<dbReference type="InterPro" id="IPR045076">
    <property type="entry name" value="MutS"/>
</dbReference>
<dbReference type="Pfam" id="PF05192">
    <property type="entry name" value="MutS_III"/>
    <property type="match status" value="1"/>
</dbReference>
<sequence>MGFARFIQSECRIETFEVPVQIGAELSGKSTTNEAFVLLSPQYIPCSLLWFTRYLQIKHPTVLLPHDHTNNLTAAVIRVMGGCEVIYLNRKSAFDKEQLFSRLQGMYPTMTQSQMDSRFRPQHARMRAALSALLHFVATAKSNISDVTETGPFRVLYLEPEVSEVLQITRTEQHPCAYQGVGRSKDGFCLFSFVNHTQSPLGRSLLRQWFSLPSNDMEEIQRRRSVVRYFTDPSRRDLLLHLRRVIRRVKPTGRLFTLMRRGKMTIKKYQMLFRTICAFLSLYEMIAPVGHELPFLFEVLHSFDMAEISRMAHLLEGVIDGVGGHKVSLAEGGKTEGDTHISVHMDSDTTGLLRELHGRMHHLGSSLGAYANEAFQALSPALRSSLYIQCLYLPPYGYLMCVGGEQLLFTCQLEMDQHAPDEFPAAMGDAVIVDQAPKRPPGVLDYMQNHYGWTLHHEENNTYFFKSAAMLELDAVVGDLRERICRREDEIRKEMEESLLYRSLYLLPPSRVVAELDCLLSFAYGALQHNWSCPTFVPRAGYLSITDGWHPLLEVSTGALTPFSFTVDDNVSRVNIITGPNQSGKSVLLGAIAHIVFLSHLGSYVPAMSVELGLFGGIFSTVSTAAKIGASNSSFTEELSSLNRILHLSEANTAARASVGMEYPDTEGNGAPPEEYPPLILLDEFGRGTTPEDGIALMGAVLRYFTGVLPEQKDSPERNEIVLLTTHFTEILDTALTEDDDKEEEELPFPFELLQYYVMQCSPVYADHTLSLHAPMKEGLNRLPIDAVPTFTPFRVTGERGRHRECIAQFRQKEKHLLLGPALGRQCGLPDELVSMWEEYLLIMTEKDAAE</sequence>
<evidence type="ECO:0000259" key="7">
    <source>
        <dbReference type="SMART" id="SM00534"/>
    </source>
</evidence>
<evidence type="ECO:0000313" key="9">
    <source>
        <dbReference type="Proteomes" id="UP000515908"/>
    </source>
</evidence>
<dbReference type="PANTHER" id="PTHR11361:SF20">
    <property type="entry name" value="MUTS PROTEIN HOMOLOG 5"/>
    <property type="match status" value="1"/>
</dbReference>
<dbReference type="EMBL" id="LR877155">
    <property type="protein sequence ID" value="CAD2218559.1"/>
    <property type="molecule type" value="Genomic_DNA"/>
</dbReference>
<accession>A0A7G2CGC0</accession>
<evidence type="ECO:0000256" key="3">
    <source>
        <dbReference type="ARBA" id="ARBA00022840"/>
    </source>
</evidence>
<dbReference type="Proteomes" id="UP000515908">
    <property type="component" value="Chromosome 11"/>
</dbReference>
<proteinExistence type="inferred from homology"/>
<dbReference type="GO" id="GO:0005524">
    <property type="term" value="F:ATP binding"/>
    <property type="evidence" value="ECO:0007669"/>
    <property type="project" value="UniProtKB-KW"/>
</dbReference>
<comment type="similarity">
    <text evidence="1">Belongs to the DNA mismatch repair MutS family.</text>
</comment>
<dbReference type="InterPro" id="IPR036187">
    <property type="entry name" value="DNA_mismatch_repair_MutS_sf"/>
</dbReference>
<evidence type="ECO:0000256" key="2">
    <source>
        <dbReference type="ARBA" id="ARBA00022741"/>
    </source>
</evidence>
<keyword evidence="3" id="KW-0067">ATP-binding</keyword>
<dbReference type="SUPFAM" id="SSF48334">
    <property type="entry name" value="DNA repair protein MutS, domain III"/>
    <property type="match status" value="1"/>
</dbReference>
<feature type="domain" description="AAA+ ATPase" evidence="5">
    <location>
        <begin position="571"/>
        <end position="753"/>
    </location>
</feature>
<dbReference type="Gene3D" id="1.10.1420.10">
    <property type="match status" value="1"/>
</dbReference>
<feature type="domain" description="DNA mismatch repair protein MutS core" evidence="6">
    <location>
        <begin position="185"/>
        <end position="556"/>
    </location>
</feature>
<dbReference type="VEuPathDB" id="TriTrypDB:ADEAN_000604800"/>
<dbReference type="Gene3D" id="3.40.50.300">
    <property type="entry name" value="P-loop containing nucleotide triphosphate hydrolases"/>
    <property type="match status" value="1"/>
</dbReference>
<evidence type="ECO:0000313" key="8">
    <source>
        <dbReference type="EMBL" id="CAD2218559.1"/>
    </source>
</evidence>
<dbReference type="GO" id="GO:0006298">
    <property type="term" value="P:mismatch repair"/>
    <property type="evidence" value="ECO:0007669"/>
    <property type="project" value="InterPro"/>
</dbReference>
<keyword evidence="9" id="KW-1185">Reference proteome</keyword>
<dbReference type="InterPro" id="IPR003593">
    <property type="entry name" value="AAA+_ATPase"/>
</dbReference>
<evidence type="ECO:0000259" key="5">
    <source>
        <dbReference type="SMART" id="SM00382"/>
    </source>
</evidence>
<dbReference type="GO" id="GO:0030983">
    <property type="term" value="F:mismatched DNA binding"/>
    <property type="evidence" value="ECO:0007669"/>
    <property type="project" value="InterPro"/>
</dbReference>
<dbReference type="GO" id="GO:0140664">
    <property type="term" value="F:ATP-dependent DNA damage sensor activity"/>
    <property type="evidence" value="ECO:0007669"/>
    <property type="project" value="InterPro"/>
</dbReference>
<dbReference type="SMART" id="SM00534">
    <property type="entry name" value="MUTSac"/>
    <property type="match status" value="1"/>
</dbReference>
<dbReference type="GO" id="GO:0005634">
    <property type="term" value="C:nucleus"/>
    <property type="evidence" value="ECO:0007669"/>
    <property type="project" value="TreeGrafter"/>
</dbReference>
<keyword evidence="4" id="KW-0238">DNA-binding</keyword>
<dbReference type="SMART" id="SM00382">
    <property type="entry name" value="AAA"/>
    <property type="match status" value="1"/>
</dbReference>
<organism evidence="8 9">
    <name type="scientific">Angomonas deanei</name>
    <dbReference type="NCBI Taxonomy" id="59799"/>
    <lineage>
        <taxon>Eukaryota</taxon>
        <taxon>Discoba</taxon>
        <taxon>Euglenozoa</taxon>
        <taxon>Kinetoplastea</taxon>
        <taxon>Metakinetoplastina</taxon>
        <taxon>Trypanosomatida</taxon>
        <taxon>Trypanosomatidae</taxon>
        <taxon>Strigomonadinae</taxon>
        <taxon>Angomonas</taxon>
    </lineage>
</organism>
<reference evidence="8 9" key="1">
    <citation type="submission" date="2020-08" db="EMBL/GenBank/DDBJ databases">
        <authorList>
            <person name="Newling K."/>
            <person name="Davey J."/>
            <person name="Forrester S."/>
        </authorList>
    </citation>
    <scope>NUCLEOTIDE SEQUENCE [LARGE SCALE GENOMIC DNA]</scope>
    <source>
        <strain evidence="9">Crithidia deanei Carvalho (ATCC PRA-265)</strain>
    </source>
</reference>
<dbReference type="SUPFAM" id="SSF52540">
    <property type="entry name" value="P-loop containing nucleoside triphosphate hydrolases"/>
    <property type="match status" value="1"/>
</dbReference>
<dbReference type="SMART" id="SM00533">
    <property type="entry name" value="MUTSd"/>
    <property type="match status" value="1"/>
</dbReference>
<evidence type="ECO:0000256" key="1">
    <source>
        <dbReference type="ARBA" id="ARBA00006271"/>
    </source>
</evidence>
<evidence type="ECO:0000259" key="6">
    <source>
        <dbReference type="SMART" id="SM00533"/>
    </source>
</evidence>
<protein>
    <submittedName>
        <fullName evidence="8">MutS domain III/MutS domain V, putative</fullName>
    </submittedName>
</protein>
<dbReference type="InterPro" id="IPR007696">
    <property type="entry name" value="DNA_mismatch_repair_MutS_core"/>
</dbReference>
<gene>
    <name evidence="8" type="ORF">ADEAN_000604800</name>
</gene>
<dbReference type="GO" id="GO:0051026">
    <property type="term" value="P:chiasma assembly"/>
    <property type="evidence" value="ECO:0007669"/>
    <property type="project" value="TreeGrafter"/>
</dbReference>
<evidence type="ECO:0000256" key="4">
    <source>
        <dbReference type="ARBA" id="ARBA00023125"/>
    </source>
</evidence>
<keyword evidence="2" id="KW-0547">Nucleotide-binding</keyword>
<dbReference type="AlphaFoldDB" id="A0A7G2CGC0"/>
<dbReference type="Pfam" id="PF00488">
    <property type="entry name" value="MutS_V"/>
    <property type="match status" value="1"/>
</dbReference>
<dbReference type="InterPro" id="IPR027417">
    <property type="entry name" value="P-loop_NTPase"/>
</dbReference>